<organism evidence="1">
    <name type="scientific">Phytophthora nicotianae</name>
    <name type="common">Potato buckeye rot agent</name>
    <name type="synonym">Phytophthora parasitica</name>
    <dbReference type="NCBI Taxonomy" id="4792"/>
    <lineage>
        <taxon>Eukaryota</taxon>
        <taxon>Sar</taxon>
        <taxon>Stramenopiles</taxon>
        <taxon>Oomycota</taxon>
        <taxon>Peronosporomycetes</taxon>
        <taxon>Peronosporales</taxon>
        <taxon>Peronosporaceae</taxon>
        <taxon>Phytophthora</taxon>
    </lineage>
</organism>
<accession>W2LN07</accession>
<protein>
    <submittedName>
        <fullName evidence="1">Uncharacterized protein</fullName>
    </submittedName>
</protein>
<sequence>MRDDVWFQVLNHEGEEKAGRTQAYDMSDNSLVDRLRYAVKAQCPNATASCDEPSGLQGHRFVSQQATVRFWKTVGRYWKRDNIHCGIATAAPASFRAARCDSCASRGVVCERFAVFCTQASQTRRCRYRRGCRQCRR</sequence>
<gene>
    <name evidence="1" type="ORF">L917_04764</name>
</gene>
<evidence type="ECO:0000313" key="1">
    <source>
        <dbReference type="EMBL" id="ETL98089.1"/>
    </source>
</evidence>
<proteinExistence type="predicted"/>
<name>W2LN07_PHYNI</name>
<dbReference type="Proteomes" id="UP000054423">
    <property type="component" value="Unassembled WGS sequence"/>
</dbReference>
<dbReference type="EMBL" id="KI678596">
    <property type="protein sequence ID" value="ETL98089.1"/>
    <property type="molecule type" value="Genomic_DNA"/>
</dbReference>
<dbReference type="AlphaFoldDB" id="W2LN07"/>
<reference evidence="1" key="1">
    <citation type="submission" date="2013-11" db="EMBL/GenBank/DDBJ databases">
        <title>The Genome Sequence of Phytophthora parasitica CHvinca01.</title>
        <authorList>
            <consortium name="The Broad Institute Genomics Platform"/>
            <person name="Russ C."/>
            <person name="Tyler B."/>
            <person name="Panabieres F."/>
            <person name="Shan W."/>
            <person name="Tripathy S."/>
            <person name="Grunwald N."/>
            <person name="Machado M."/>
            <person name="Johnson C.S."/>
            <person name="Arredondo F."/>
            <person name="Hong C."/>
            <person name="Coffey M."/>
            <person name="Young S.K."/>
            <person name="Zeng Q."/>
            <person name="Gargeya S."/>
            <person name="Fitzgerald M."/>
            <person name="Abouelleil A."/>
            <person name="Alvarado L."/>
            <person name="Chapman S.B."/>
            <person name="Gainer-Dewar J."/>
            <person name="Goldberg J."/>
            <person name="Griggs A."/>
            <person name="Gujja S."/>
            <person name="Hansen M."/>
            <person name="Howarth C."/>
            <person name="Imamovic A."/>
            <person name="Ireland A."/>
            <person name="Larimer J."/>
            <person name="McCowan C."/>
            <person name="Murphy C."/>
            <person name="Pearson M."/>
            <person name="Poon T.W."/>
            <person name="Priest M."/>
            <person name="Roberts A."/>
            <person name="Saif S."/>
            <person name="Shea T."/>
            <person name="Sykes S."/>
            <person name="Wortman J."/>
            <person name="Nusbaum C."/>
            <person name="Birren B."/>
        </authorList>
    </citation>
    <scope>NUCLEOTIDE SEQUENCE [LARGE SCALE GENOMIC DNA]</scope>
    <source>
        <strain evidence="1">CHvinca01</strain>
    </source>
</reference>